<keyword evidence="1" id="KW-0723">Serine/threonine-protein kinase</keyword>
<evidence type="ECO:0000256" key="5">
    <source>
        <dbReference type="ARBA" id="ARBA00022840"/>
    </source>
</evidence>
<feature type="compositionally biased region" description="Acidic residues" evidence="7">
    <location>
        <begin position="664"/>
        <end position="680"/>
    </location>
</feature>
<dbReference type="InterPro" id="IPR017441">
    <property type="entry name" value="Protein_kinase_ATP_BS"/>
</dbReference>
<dbReference type="InterPro" id="IPR000719">
    <property type="entry name" value="Prot_kinase_dom"/>
</dbReference>
<dbReference type="PANTHER" id="PTHR44329:SF214">
    <property type="entry name" value="PROTEIN KINASE DOMAIN-CONTAINING PROTEIN"/>
    <property type="match status" value="1"/>
</dbReference>
<dbReference type="InterPro" id="IPR008271">
    <property type="entry name" value="Ser/Thr_kinase_AS"/>
</dbReference>
<sequence>MDLRDWKVRSVVVERHVIIRSCTLHTLIFPSQRDVIVVQGSGYLFFERDVIFSFLAVPGGQRDNPLSVRDGGSLKIDGVTVDCSSVVVYPFDTIIEHALESTTSDIQIVDDYSILVSSYAALPSSDHGISESGRYLIANTTLTRSTGFIEVAVPKPPAPSQPPSGPRMTTWAIAVIVVAAVALFAVLGLCAWIRHLRRKEQLSTGADQGQTLSSFKSASSNDTDWTPVAENSLQGMVSSIMKQQLGGSGFVSNNTEQVQILELLGAGGSAKVYRGFWKGAVVAFKVVQLPPQHSKLEKQQRKMAMETAISTALRHPNVVQTFSFEMVPLKSTYQGAANGLDTQIGQDAHRSADHLELSSEANSAVTETRISVDSHDIVQFWEVRIIQEYCTRGSLYNALHGGRLPGQSGRHTPPDVILCLQIALDVACGMHHIHSMNICHGDLKAQNVLLTPQERETGTNILAKVADFGLSVLMGSEQTHVSGVTHGTATHLAPEVLLTGRMTPKTDVYAYGIFLYELFSGHKVFDGMTGVAITQAVIMQRRRPTFPPGTPTKVVELACRCWEQEEAFRPDFEQVMKTVTELIQLYETGLLNAFASRRSFTASDDSPSSEEVVARGDDGAEGMRALQMQGGSMSFSGSSRASLARRSPRKASFTGASLRSEQQPVEEEDDDEDEEEDGEGEGNTVLLTNTFMQHVSAPPLEEGAIGSAPPSNAL</sequence>
<dbReference type="EMBL" id="HBGG01005815">
    <property type="protein sequence ID" value="CAD9200558.1"/>
    <property type="molecule type" value="Transcribed_RNA"/>
</dbReference>
<dbReference type="PROSITE" id="PS50011">
    <property type="entry name" value="PROTEIN_KINASE_DOM"/>
    <property type="match status" value="1"/>
</dbReference>
<feature type="binding site" evidence="6">
    <location>
        <position position="285"/>
    </location>
    <ligand>
        <name>ATP</name>
        <dbReference type="ChEBI" id="CHEBI:30616"/>
    </ligand>
</feature>
<evidence type="ECO:0000256" key="6">
    <source>
        <dbReference type="PROSITE-ProRule" id="PRU10141"/>
    </source>
</evidence>
<feature type="region of interest" description="Disordered" evidence="7">
    <location>
        <begin position="630"/>
        <end position="714"/>
    </location>
</feature>
<evidence type="ECO:0000256" key="4">
    <source>
        <dbReference type="ARBA" id="ARBA00022777"/>
    </source>
</evidence>
<keyword evidence="8" id="KW-0472">Membrane</keyword>
<dbReference type="Gene3D" id="1.10.510.10">
    <property type="entry name" value="Transferase(Phosphotransferase) domain 1"/>
    <property type="match status" value="1"/>
</dbReference>
<dbReference type="AlphaFoldDB" id="A0A7S1SJ73"/>
<feature type="domain" description="Protein kinase" evidence="9">
    <location>
        <begin position="258"/>
        <end position="583"/>
    </location>
</feature>
<dbReference type="PROSITE" id="PS00107">
    <property type="entry name" value="PROTEIN_KINASE_ATP"/>
    <property type="match status" value="1"/>
</dbReference>
<feature type="compositionally biased region" description="Low complexity" evidence="7">
    <location>
        <begin position="630"/>
        <end position="645"/>
    </location>
</feature>
<dbReference type="InterPro" id="IPR001245">
    <property type="entry name" value="Ser-Thr/Tyr_kinase_cat_dom"/>
</dbReference>
<keyword evidence="3 6" id="KW-0547">Nucleotide-binding</keyword>
<dbReference type="GO" id="GO:0004674">
    <property type="term" value="F:protein serine/threonine kinase activity"/>
    <property type="evidence" value="ECO:0007669"/>
    <property type="project" value="UniProtKB-KW"/>
</dbReference>
<evidence type="ECO:0000256" key="7">
    <source>
        <dbReference type="SAM" id="MobiDB-lite"/>
    </source>
</evidence>
<dbReference type="PANTHER" id="PTHR44329">
    <property type="entry name" value="SERINE/THREONINE-PROTEIN KINASE TNNI3K-RELATED"/>
    <property type="match status" value="1"/>
</dbReference>
<dbReference type="SUPFAM" id="SSF56112">
    <property type="entry name" value="Protein kinase-like (PK-like)"/>
    <property type="match status" value="1"/>
</dbReference>
<feature type="transmembrane region" description="Helical" evidence="8">
    <location>
        <begin position="171"/>
        <end position="193"/>
    </location>
</feature>
<evidence type="ECO:0000313" key="10">
    <source>
        <dbReference type="EMBL" id="CAD9200558.1"/>
    </source>
</evidence>
<keyword evidence="5 6" id="KW-0067">ATP-binding</keyword>
<keyword evidence="8" id="KW-1133">Transmembrane helix</keyword>
<organism evidence="10">
    <name type="scientific">Tetraselmis chuii</name>
    <dbReference type="NCBI Taxonomy" id="63592"/>
    <lineage>
        <taxon>Eukaryota</taxon>
        <taxon>Viridiplantae</taxon>
        <taxon>Chlorophyta</taxon>
        <taxon>core chlorophytes</taxon>
        <taxon>Chlorodendrophyceae</taxon>
        <taxon>Chlorodendrales</taxon>
        <taxon>Chlorodendraceae</taxon>
        <taxon>Tetraselmis</taxon>
    </lineage>
</organism>
<keyword evidence="8" id="KW-0812">Transmembrane</keyword>
<dbReference type="InterPro" id="IPR051681">
    <property type="entry name" value="Ser/Thr_Kinases-Pseudokinases"/>
</dbReference>
<gene>
    <name evidence="10" type="ORF">TCHU04912_LOCUS2791</name>
</gene>
<dbReference type="Gene3D" id="3.30.200.20">
    <property type="entry name" value="Phosphorylase Kinase, domain 1"/>
    <property type="match status" value="1"/>
</dbReference>
<evidence type="ECO:0000256" key="8">
    <source>
        <dbReference type="SAM" id="Phobius"/>
    </source>
</evidence>
<keyword evidence="2" id="KW-0808">Transferase</keyword>
<dbReference type="SMART" id="SM00220">
    <property type="entry name" value="S_TKc"/>
    <property type="match status" value="1"/>
</dbReference>
<dbReference type="GO" id="GO:0005524">
    <property type="term" value="F:ATP binding"/>
    <property type="evidence" value="ECO:0007669"/>
    <property type="project" value="UniProtKB-UniRule"/>
</dbReference>
<feature type="compositionally biased region" description="Polar residues" evidence="7">
    <location>
        <begin position="654"/>
        <end position="663"/>
    </location>
</feature>
<dbReference type="PROSITE" id="PS00108">
    <property type="entry name" value="PROTEIN_KINASE_ST"/>
    <property type="match status" value="1"/>
</dbReference>
<evidence type="ECO:0000256" key="3">
    <source>
        <dbReference type="ARBA" id="ARBA00022741"/>
    </source>
</evidence>
<dbReference type="PRINTS" id="PR00109">
    <property type="entry name" value="TYRKINASE"/>
</dbReference>
<evidence type="ECO:0000256" key="2">
    <source>
        <dbReference type="ARBA" id="ARBA00022679"/>
    </source>
</evidence>
<accession>A0A7S1SJ73</accession>
<name>A0A7S1SJ73_9CHLO</name>
<evidence type="ECO:0000259" key="9">
    <source>
        <dbReference type="PROSITE" id="PS50011"/>
    </source>
</evidence>
<evidence type="ECO:0000256" key="1">
    <source>
        <dbReference type="ARBA" id="ARBA00022527"/>
    </source>
</evidence>
<protein>
    <recommendedName>
        <fullName evidence="9">Protein kinase domain-containing protein</fullName>
    </recommendedName>
</protein>
<proteinExistence type="predicted"/>
<dbReference type="InterPro" id="IPR011009">
    <property type="entry name" value="Kinase-like_dom_sf"/>
</dbReference>
<dbReference type="Pfam" id="PF07714">
    <property type="entry name" value="PK_Tyr_Ser-Thr"/>
    <property type="match status" value="1"/>
</dbReference>
<reference evidence="10" key="1">
    <citation type="submission" date="2021-01" db="EMBL/GenBank/DDBJ databases">
        <authorList>
            <person name="Corre E."/>
            <person name="Pelletier E."/>
            <person name="Niang G."/>
            <person name="Scheremetjew M."/>
            <person name="Finn R."/>
            <person name="Kale V."/>
            <person name="Holt S."/>
            <person name="Cochrane G."/>
            <person name="Meng A."/>
            <person name="Brown T."/>
            <person name="Cohen L."/>
        </authorList>
    </citation>
    <scope>NUCLEOTIDE SEQUENCE</scope>
    <source>
        <strain evidence="10">PLY429</strain>
    </source>
</reference>
<keyword evidence="4" id="KW-0418">Kinase</keyword>